<sequence>MSLVEIVFMATVVPLISCKPIGGQYYVVPNDTKTCANDLVSWCDGVKFPANGTGTISVVAVTIVDSSGYCQAICIADAEGTNCTKNGEPWLTCTKENQLLYKEKPLVKDSLDNTDNSTCETADKAFNELFVQNLSSDNTTLSKELGSWLEQLFRWF</sequence>
<accession>A0AAV6UXD0</accession>
<feature type="signal peptide" evidence="1">
    <location>
        <begin position="1"/>
        <end position="18"/>
    </location>
</feature>
<proteinExistence type="predicted"/>
<evidence type="ECO:0000313" key="2">
    <source>
        <dbReference type="EMBL" id="KAG8188363.1"/>
    </source>
</evidence>
<comment type="caution">
    <text evidence="2">The sequence shown here is derived from an EMBL/GenBank/DDBJ whole genome shotgun (WGS) entry which is preliminary data.</text>
</comment>
<reference evidence="2 3" key="1">
    <citation type="journal article" date="2022" name="Nat. Ecol. Evol.">
        <title>A masculinizing supergene underlies an exaggerated male reproductive morph in a spider.</title>
        <authorList>
            <person name="Hendrickx F."/>
            <person name="De Corte Z."/>
            <person name="Sonet G."/>
            <person name="Van Belleghem S.M."/>
            <person name="Kostlbacher S."/>
            <person name="Vangestel C."/>
        </authorList>
    </citation>
    <scope>NUCLEOTIDE SEQUENCE [LARGE SCALE GENOMIC DNA]</scope>
    <source>
        <strain evidence="2">W744_W776</strain>
    </source>
</reference>
<gene>
    <name evidence="2" type="ORF">JTE90_019270</name>
</gene>
<organism evidence="2 3">
    <name type="scientific">Oedothorax gibbosus</name>
    <dbReference type="NCBI Taxonomy" id="931172"/>
    <lineage>
        <taxon>Eukaryota</taxon>
        <taxon>Metazoa</taxon>
        <taxon>Ecdysozoa</taxon>
        <taxon>Arthropoda</taxon>
        <taxon>Chelicerata</taxon>
        <taxon>Arachnida</taxon>
        <taxon>Araneae</taxon>
        <taxon>Araneomorphae</taxon>
        <taxon>Entelegynae</taxon>
        <taxon>Araneoidea</taxon>
        <taxon>Linyphiidae</taxon>
        <taxon>Erigoninae</taxon>
        <taxon>Oedothorax</taxon>
    </lineage>
</organism>
<keyword evidence="3" id="KW-1185">Reference proteome</keyword>
<dbReference type="AlphaFoldDB" id="A0AAV6UXD0"/>
<dbReference type="Proteomes" id="UP000827092">
    <property type="component" value="Unassembled WGS sequence"/>
</dbReference>
<dbReference type="EMBL" id="JAFNEN010000239">
    <property type="protein sequence ID" value="KAG8188363.1"/>
    <property type="molecule type" value="Genomic_DNA"/>
</dbReference>
<evidence type="ECO:0008006" key="4">
    <source>
        <dbReference type="Google" id="ProtNLM"/>
    </source>
</evidence>
<evidence type="ECO:0000313" key="3">
    <source>
        <dbReference type="Proteomes" id="UP000827092"/>
    </source>
</evidence>
<keyword evidence="1" id="KW-0732">Signal</keyword>
<protein>
    <recommendedName>
        <fullName evidence="4">Secreted protein</fullName>
    </recommendedName>
</protein>
<name>A0AAV6UXD0_9ARAC</name>
<evidence type="ECO:0000256" key="1">
    <source>
        <dbReference type="SAM" id="SignalP"/>
    </source>
</evidence>
<feature type="chain" id="PRO_5043383772" description="Secreted protein" evidence="1">
    <location>
        <begin position="19"/>
        <end position="156"/>
    </location>
</feature>